<dbReference type="GO" id="GO:0017004">
    <property type="term" value="P:cytochrome complex assembly"/>
    <property type="evidence" value="ECO:0007669"/>
    <property type="project" value="UniProtKB-KW"/>
</dbReference>
<dbReference type="Proteomes" id="UP000252081">
    <property type="component" value="Unassembled WGS sequence"/>
</dbReference>
<keyword evidence="2" id="KW-0201">Cytochrome c-type biogenesis</keyword>
<keyword evidence="3" id="KW-1015">Disulfide bond</keyword>
<name>A0A366KQQ5_9SPHI</name>
<dbReference type="Gene3D" id="3.40.30.10">
    <property type="entry name" value="Glutaredoxin"/>
    <property type="match status" value="1"/>
</dbReference>
<dbReference type="GO" id="GO:0030313">
    <property type="term" value="C:cell envelope"/>
    <property type="evidence" value="ECO:0007669"/>
    <property type="project" value="UniProtKB-SubCell"/>
</dbReference>
<dbReference type="InterPro" id="IPR050553">
    <property type="entry name" value="Thioredoxin_ResA/DsbE_sf"/>
</dbReference>
<dbReference type="Pfam" id="PF08534">
    <property type="entry name" value="Redoxin"/>
    <property type="match status" value="1"/>
</dbReference>
<feature type="domain" description="Thioredoxin" evidence="5">
    <location>
        <begin position="384"/>
        <end position="529"/>
    </location>
</feature>
<dbReference type="AlphaFoldDB" id="A0A366KQQ5"/>
<keyword evidence="7" id="KW-1185">Reference proteome</keyword>
<sequence length="529" mass="61487">MKPIFVVLLILFSSFYGFSQTKPLKPGNENYKLKQDSLFKNFGNPGTIVIKGKVKNFKDKFFELAITDYINNNGNSIIVNKDGSFNQSFPIINTQELYLYLNNDAITFTLNDQDTIELAWDNKNLLNTFKVKSNKKIRNALLQTEWELYLKHRNAYNELQDDLYKKRDSYTPDQKYELINNQFNEVVKTLLKAEKTFPELKNQIPYQNLIVGKYYSYLSTLRGNNLLNKYNLKVKEDSTFKLEKRTIKASDGKVYTFTKYAILDGDPNVYKISSEEYLKNVPDYRSFMYNYLRFNDSAPITQYTKLVFSSSPIPNQTLKYYYIGRSSLASTLIEDWFITQCIVHSFNYDDFDKVEEVYNKFLPECKTDYFKDILLQSYNVAKTLKPGLTAPDFTLKNENGKDVSLSDFKGKVVYIDFWGVYCGPCIYDIENYVPKLHEKYKDRDIVFLNICVDVKQDEWLKGLKKYKLDGINLIAEGWVKNPVCKAYNINGIPHYVLINKDGTIANNNASDPSGFGGRIIQELDNALKK</sequence>
<evidence type="ECO:0000313" key="6">
    <source>
        <dbReference type="EMBL" id="RBQ03499.1"/>
    </source>
</evidence>
<dbReference type="GO" id="GO:0016491">
    <property type="term" value="F:oxidoreductase activity"/>
    <property type="evidence" value="ECO:0007669"/>
    <property type="project" value="InterPro"/>
</dbReference>
<dbReference type="PANTHER" id="PTHR42852">
    <property type="entry name" value="THIOL:DISULFIDE INTERCHANGE PROTEIN DSBE"/>
    <property type="match status" value="1"/>
</dbReference>
<evidence type="ECO:0000259" key="5">
    <source>
        <dbReference type="PROSITE" id="PS51352"/>
    </source>
</evidence>
<dbReference type="SUPFAM" id="SSF52833">
    <property type="entry name" value="Thioredoxin-like"/>
    <property type="match status" value="1"/>
</dbReference>
<proteinExistence type="predicted"/>
<organism evidence="6 7">
    <name type="scientific">Pedobacter miscanthi</name>
    <dbReference type="NCBI Taxonomy" id="2259170"/>
    <lineage>
        <taxon>Bacteria</taxon>
        <taxon>Pseudomonadati</taxon>
        <taxon>Bacteroidota</taxon>
        <taxon>Sphingobacteriia</taxon>
        <taxon>Sphingobacteriales</taxon>
        <taxon>Sphingobacteriaceae</taxon>
        <taxon>Pedobacter</taxon>
    </lineage>
</organism>
<evidence type="ECO:0000256" key="4">
    <source>
        <dbReference type="ARBA" id="ARBA00023284"/>
    </source>
</evidence>
<evidence type="ECO:0000256" key="3">
    <source>
        <dbReference type="ARBA" id="ARBA00023157"/>
    </source>
</evidence>
<dbReference type="OrthoDB" id="1095575at2"/>
<evidence type="ECO:0000313" key="7">
    <source>
        <dbReference type="Proteomes" id="UP000252081"/>
    </source>
</evidence>
<evidence type="ECO:0000256" key="1">
    <source>
        <dbReference type="ARBA" id="ARBA00004196"/>
    </source>
</evidence>
<dbReference type="InterPro" id="IPR036249">
    <property type="entry name" value="Thioredoxin-like_sf"/>
</dbReference>
<dbReference type="CDD" id="cd02966">
    <property type="entry name" value="TlpA_like_family"/>
    <property type="match status" value="1"/>
</dbReference>
<protein>
    <recommendedName>
        <fullName evidence="5">Thioredoxin domain-containing protein</fullName>
    </recommendedName>
</protein>
<reference evidence="6 7" key="1">
    <citation type="submission" date="2018-07" db="EMBL/GenBank/DDBJ databases">
        <title>A draft genome of a endophytic bacteria, a new species of Pedobacter.</title>
        <authorList>
            <person name="Zhang Z.D."/>
            <person name="Chen Z.J."/>
        </authorList>
    </citation>
    <scope>NUCLEOTIDE SEQUENCE [LARGE SCALE GENOMIC DNA]</scope>
    <source>
        <strain evidence="6 7">RS10</strain>
    </source>
</reference>
<dbReference type="PROSITE" id="PS51352">
    <property type="entry name" value="THIOREDOXIN_2"/>
    <property type="match status" value="1"/>
</dbReference>
<dbReference type="RefSeq" id="WP_113950812.1">
    <property type="nucleotide sequence ID" value="NZ_QNQU01000021.1"/>
</dbReference>
<dbReference type="PANTHER" id="PTHR42852:SF6">
    <property type="entry name" value="THIOL:DISULFIDE INTERCHANGE PROTEIN DSBE"/>
    <property type="match status" value="1"/>
</dbReference>
<evidence type="ECO:0000256" key="2">
    <source>
        <dbReference type="ARBA" id="ARBA00022748"/>
    </source>
</evidence>
<dbReference type="InterPro" id="IPR013766">
    <property type="entry name" value="Thioredoxin_domain"/>
</dbReference>
<comment type="caution">
    <text evidence="6">The sequence shown here is derived from an EMBL/GenBank/DDBJ whole genome shotgun (WGS) entry which is preliminary data.</text>
</comment>
<dbReference type="InterPro" id="IPR013740">
    <property type="entry name" value="Redoxin"/>
</dbReference>
<accession>A0A366KQQ5</accession>
<gene>
    <name evidence="6" type="ORF">DRW42_21050</name>
</gene>
<dbReference type="EMBL" id="QNQU01000021">
    <property type="protein sequence ID" value="RBQ03499.1"/>
    <property type="molecule type" value="Genomic_DNA"/>
</dbReference>
<keyword evidence="4" id="KW-0676">Redox-active center</keyword>
<comment type="subcellular location">
    <subcellularLocation>
        <location evidence="1">Cell envelope</location>
    </subcellularLocation>
</comment>